<dbReference type="EMBL" id="CP093362">
    <property type="protein sequence ID" value="UQS84474.1"/>
    <property type="molecule type" value="Genomic_DNA"/>
</dbReference>
<feature type="transmembrane region" description="Helical" evidence="2">
    <location>
        <begin position="61"/>
        <end position="82"/>
    </location>
</feature>
<dbReference type="PANTHER" id="PTHR40078">
    <property type="entry name" value="INTEGRAL MEMBRANE PROTEIN-RELATED"/>
    <property type="match status" value="1"/>
</dbReference>
<keyword evidence="2" id="KW-1133">Transmembrane helix</keyword>
<protein>
    <submittedName>
        <fullName evidence="3">YitT family protein</fullName>
    </submittedName>
</protein>
<organism evidence="3 4">
    <name type="scientific">Apilactobacillus apisilvae</name>
    <dbReference type="NCBI Taxonomy" id="2923364"/>
    <lineage>
        <taxon>Bacteria</taxon>
        <taxon>Bacillati</taxon>
        <taxon>Bacillota</taxon>
        <taxon>Bacilli</taxon>
        <taxon>Lactobacillales</taxon>
        <taxon>Lactobacillaceae</taxon>
        <taxon>Apilactobacillus</taxon>
    </lineage>
</organism>
<reference evidence="3 4" key="1">
    <citation type="journal article" date="2022" name="Int. J. Syst. Evol. Microbiol.">
        <title>Apilactobacillus apisilvae sp. nov., Nicolia spurrieriana gen. nov. sp. nov., Bombilactobacillus folatiphilus sp. nov. and Bombilactobacillus thymidiniphilus sp. nov., four new lactic acid bacterial isolates from stingless bees Tetragonula carbonaria and Austroplebeia australis.</title>
        <authorList>
            <person name="Oliphant S.A."/>
            <person name="Watson-Haigh N.S."/>
            <person name="Sumby K.M."/>
            <person name="Gardner J."/>
            <person name="Groom S."/>
            <person name="Jiranek V."/>
        </authorList>
    </citation>
    <scope>NUCLEOTIDE SEQUENCE [LARGE SCALE GENOMIC DNA]</scope>
    <source>
        <strain evidence="3 4">SG5_A10</strain>
    </source>
</reference>
<feature type="coiled-coil region" evidence="1">
    <location>
        <begin position="264"/>
        <end position="305"/>
    </location>
</feature>
<feature type="transmembrane region" description="Helical" evidence="2">
    <location>
        <begin position="175"/>
        <end position="205"/>
    </location>
</feature>
<dbReference type="PANTHER" id="PTHR40078:SF1">
    <property type="entry name" value="INTEGRAL MEMBRANE PROTEIN"/>
    <property type="match status" value="1"/>
</dbReference>
<evidence type="ECO:0000256" key="2">
    <source>
        <dbReference type="SAM" id="Phobius"/>
    </source>
</evidence>
<gene>
    <name evidence="3" type="ORF">MOO46_04265</name>
</gene>
<feature type="transmembrane region" description="Helical" evidence="2">
    <location>
        <begin position="119"/>
        <end position="142"/>
    </location>
</feature>
<keyword evidence="2" id="KW-0812">Transmembrane</keyword>
<evidence type="ECO:0000256" key="1">
    <source>
        <dbReference type="SAM" id="Coils"/>
    </source>
</evidence>
<accession>A0ABY4PG28</accession>
<dbReference type="RefSeq" id="WP_249510460.1">
    <property type="nucleotide sequence ID" value="NZ_CP093362.1"/>
</dbReference>
<evidence type="ECO:0000313" key="4">
    <source>
        <dbReference type="Proteomes" id="UP000831859"/>
    </source>
</evidence>
<keyword evidence="4" id="KW-1185">Reference proteome</keyword>
<sequence length="309" mass="34466">MENVPYDDSKNTNKKPLDIFLRSIVSLAGITILSMGAAFLLKGNVGLDPFTAMNTGIAAKLGMSLGVLQLIVNFLLFLLVFIFDRKQIGIGTIFNMVLVGYEIDFFAKIYSNIFPNTVNIPMMIVDAIVGIALFTLGTSLYMNTKLGVSPYDAIAPIISDRTHTKYQTVRSLQDIIVMILALVFSGPFGVVTLFTAFLAGSLINFWNNTVSRSLMVHVDHFSRHPTMKNASNGFLELGKNGYNIVLAAYQNTYTMQKNMSGYSNAKLEELINRSQDNIRKNEQVNVILNQRLDSLKEELRERNAKNINK</sequence>
<evidence type="ECO:0000313" key="3">
    <source>
        <dbReference type="EMBL" id="UQS84474.1"/>
    </source>
</evidence>
<feature type="transmembrane region" description="Helical" evidence="2">
    <location>
        <begin position="88"/>
        <end position="107"/>
    </location>
</feature>
<dbReference type="Proteomes" id="UP000831859">
    <property type="component" value="Chromosome"/>
</dbReference>
<feature type="transmembrane region" description="Helical" evidence="2">
    <location>
        <begin position="20"/>
        <end position="41"/>
    </location>
</feature>
<proteinExistence type="predicted"/>
<name>A0ABY4PG28_9LACO</name>
<dbReference type="InterPro" id="IPR038750">
    <property type="entry name" value="YczE/YyaS-like"/>
</dbReference>
<keyword evidence="2" id="KW-0472">Membrane</keyword>
<dbReference type="Pfam" id="PF19700">
    <property type="entry name" value="DUF6198"/>
    <property type="match status" value="1"/>
</dbReference>
<keyword evidence="1" id="KW-0175">Coiled coil</keyword>